<dbReference type="EMBL" id="KK207678">
    <property type="protein sequence ID" value="EZF57713.1"/>
    <property type="molecule type" value="Genomic_DNA"/>
</dbReference>
<protein>
    <submittedName>
        <fullName evidence="2">Uncharacterized protein</fullName>
    </submittedName>
</protein>
<organism evidence="2">
    <name type="scientific">Trichophyton rubrum CBS 288.86</name>
    <dbReference type="NCBI Taxonomy" id="1215330"/>
    <lineage>
        <taxon>Eukaryota</taxon>
        <taxon>Fungi</taxon>
        <taxon>Dikarya</taxon>
        <taxon>Ascomycota</taxon>
        <taxon>Pezizomycotina</taxon>
        <taxon>Eurotiomycetes</taxon>
        <taxon>Eurotiomycetidae</taxon>
        <taxon>Onygenales</taxon>
        <taxon>Arthrodermataceae</taxon>
        <taxon>Trichophyton</taxon>
    </lineage>
</organism>
<dbReference type="Proteomes" id="UP000023758">
    <property type="component" value="Unassembled WGS sequence"/>
</dbReference>
<evidence type="ECO:0000313" key="2">
    <source>
        <dbReference type="EMBL" id="EZF57713.1"/>
    </source>
</evidence>
<dbReference type="AlphaFoldDB" id="A0A022WI15"/>
<proteinExistence type="predicted"/>
<feature type="region of interest" description="Disordered" evidence="1">
    <location>
        <begin position="29"/>
        <end position="73"/>
    </location>
</feature>
<sequence>MTCSDEDLQDVVDAAYEKLKTAQQVFKNKRSGWARKNAAGQAASTTPAPAPAPSTLPVPTTSNASQHALSTILPASRVRGGRADFW</sequence>
<dbReference type="HOGENOM" id="CLU_2499485_0_0_1"/>
<name>A0A022WI15_TRIRU</name>
<accession>A0A022WI15</accession>
<evidence type="ECO:0000256" key="1">
    <source>
        <dbReference type="SAM" id="MobiDB-lite"/>
    </source>
</evidence>
<reference evidence="2" key="1">
    <citation type="submission" date="2014-02" db="EMBL/GenBank/DDBJ databases">
        <title>The Genome Sequence of Trichophyton rubrum (morphotype fischeri) CBS 288.86.</title>
        <authorList>
            <consortium name="The Broad Institute Genomics Platform"/>
            <person name="Cuomo C.A."/>
            <person name="White T.C."/>
            <person name="Graser Y."/>
            <person name="Martinez-Rossi N."/>
            <person name="Heitman J."/>
            <person name="Young S.K."/>
            <person name="Zeng Q."/>
            <person name="Gargeya S."/>
            <person name="Abouelleil A."/>
            <person name="Alvarado L."/>
            <person name="Chapman S.B."/>
            <person name="Gainer-Dewar J."/>
            <person name="Goldberg J."/>
            <person name="Griggs A."/>
            <person name="Gujja S."/>
            <person name="Hansen M."/>
            <person name="Howarth C."/>
            <person name="Imamovic A."/>
            <person name="Larimer J."/>
            <person name="Martinez D."/>
            <person name="Murphy C."/>
            <person name="Pearson M.D."/>
            <person name="Persinoti G."/>
            <person name="Poon T."/>
            <person name="Priest M."/>
            <person name="Roberts A.D."/>
            <person name="Saif S."/>
            <person name="Shea T.D."/>
            <person name="Sykes S.N."/>
            <person name="Wortman J."/>
            <person name="Nusbaum C."/>
            <person name="Birren B."/>
        </authorList>
    </citation>
    <scope>NUCLEOTIDE SEQUENCE [LARGE SCALE GENOMIC DNA]</scope>
    <source>
        <strain evidence="2">CBS 288.86</strain>
    </source>
</reference>
<gene>
    <name evidence="2" type="ORF">H103_00067</name>
</gene>